<dbReference type="SUPFAM" id="SSF47413">
    <property type="entry name" value="lambda repressor-like DNA-binding domains"/>
    <property type="match status" value="1"/>
</dbReference>
<dbReference type="PROSITE" id="PS50943">
    <property type="entry name" value="HTH_CROC1"/>
    <property type="match status" value="1"/>
</dbReference>
<evidence type="ECO:0000313" key="2">
    <source>
        <dbReference type="EMBL" id="QIS07466.1"/>
    </source>
</evidence>
<feature type="domain" description="HTH cro/C1-type" evidence="1">
    <location>
        <begin position="56"/>
        <end position="91"/>
    </location>
</feature>
<dbReference type="InterPro" id="IPR010982">
    <property type="entry name" value="Lambda_DNA-bd_dom_sf"/>
</dbReference>
<evidence type="ECO:0000259" key="1">
    <source>
        <dbReference type="PROSITE" id="PS50943"/>
    </source>
</evidence>
<dbReference type="Gene3D" id="1.10.260.40">
    <property type="entry name" value="lambda repressor-like DNA-binding domains"/>
    <property type="match status" value="1"/>
</dbReference>
<dbReference type="EMBL" id="CP046171">
    <property type="protein sequence ID" value="QIS07466.1"/>
    <property type="molecule type" value="Genomic_DNA"/>
</dbReference>
<dbReference type="GO" id="GO:0003677">
    <property type="term" value="F:DNA binding"/>
    <property type="evidence" value="ECO:0007669"/>
    <property type="project" value="InterPro"/>
</dbReference>
<dbReference type="AlphaFoldDB" id="A0A6G9Y317"/>
<evidence type="ECO:0000313" key="3">
    <source>
        <dbReference type="Proteomes" id="UP000501705"/>
    </source>
</evidence>
<dbReference type="Proteomes" id="UP000501705">
    <property type="component" value="Chromosome"/>
</dbReference>
<reference evidence="2 3" key="1">
    <citation type="journal article" date="2019" name="ACS Chem. Biol.">
        <title>Identification and Mobilization of a Cryptic Antibiotic Biosynthesis Gene Locus from a Human-Pathogenic Nocardia Isolate.</title>
        <authorList>
            <person name="Herisse M."/>
            <person name="Ishida K."/>
            <person name="Porter J.L."/>
            <person name="Howden B."/>
            <person name="Hertweck C."/>
            <person name="Stinear T.P."/>
            <person name="Pidot S.J."/>
        </authorList>
    </citation>
    <scope>NUCLEOTIDE SEQUENCE [LARGE SCALE GENOMIC DNA]</scope>
    <source>
        <strain evidence="2 3">AUSMDU00024985</strain>
    </source>
</reference>
<dbReference type="Pfam" id="PF01381">
    <property type="entry name" value="HTH_3"/>
    <property type="match status" value="1"/>
</dbReference>
<proteinExistence type="predicted"/>
<protein>
    <submittedName>
        <fullName evidence="2">Helix-turn-helix domain-containing protein</fullName>
    </submittedName>
</protein>
<sequence length="154" mass="16229">MTISGGQAAPPTTSDGVPDALATRLDALFHTVRDPFGRPYTYGQVAAALQTAGCPVSNSYLSQLRSGVRSNPSEALLAALSAFFGVPVDYFYGGTEPVAAAGDRPLLTGLCNESLRKLLDRAADLSDESQELLTALAERLRMSEEHAPMVSELG</sequence>
<gene>
    <name evidence="2" type="ORF">F5X71_16610</name>
</gene>
<dbReference type="CDD" id="cd00093">
    <property type="entry name" value="HTH_XRE"/>
    <property type="match status" value="1"/>
</dbReference>
<name>A0A6G9Y317_NOCBR</name>
<dbReference type="InterPro" id="IPR001387">
    <property type="entry name" value="Cro/C1-type_HTH"/>
</dbReference>
<organism evidence="2 3">
    <name type="scientific">Nocardia brasiliensis</name>
    <dbReference type="NCBI Taxonomy" id="37326"/>
    <lineage>
        <taxon>Bacteria</taxon>
        <taxon>Bacillati</taxon>
        <taxon>Actinomycetota</taxon>
        <taxon>Actinomycetes</taxon>
        <taxon>Mycobacteriales</taxon>
        <taxon>Nocardiaceae</taxon>
        <taxon>Nocardia</taxon>
    </lineage>
</organism>
<accession>A0A6G9Y317</accession>